<dbReference type="SUPFAM" id="SSF49695">
    <property type="entry name" value="gamma-Crystallin-like"/>
    <property type="match status" value="1"/>
</dbReference>
<sequence>MESKITLYTGGDFKGRSKDFTESCPDLLDDITTSSLSVKCKRGVWILYTEKNYKGNYFVLQDGDQHTSIFFGVIYKPFENLGNRGCASSLKLLDCKDFTEEPKCTVYEDCCFSGRSLTFTDDVQNLKHYKFDKEVSSIQVKSGAWIGYTAPSYFGLQTLYRKGSYKMSDAPPRDNGGMTSYSLCSFRKIILKPAGKMKLKSIDYDLKKSKIQNTTSTVFSWAQVNNTSVEQTLTKSDVLTERDDTHEFRWDKASKIPATLKANVSIPCSGSTGVSLSTEMNVSMGSTAGTQTSKTDKWVEEYPTKISRFSTERAEDDRQTEDVNQLNDIMNIQKDIVHSSSGVLNDTSNKRKRVCCADFEEKGNDCIACLKGYTSYMGQNCKPCSKNTYGDRCRYECPCSVFEMCNHVEGCISPSQTPGTSLSATSYDRTYIWTRRSVTDSENKLSSSEIIAYCTLPLILAIGLSLCFLFYKYKIVGKIKKMTFTRNQNPSLPQNRQDIEMKGRLYDTIGDSNMLKYVQQMLKSTSSVCNESKIAEDHDYPCQLMTTVQTNKQENKHGFRFSISRENTSASDESHHETMQQFLNQSVDELSPPTYKDSVTVATVHMIDSSLSDIRRNKIS</sequence>
<dbReference type="GO" id="GO:0005212">
    <property type="term" value="F:structural constituent of eye lens"/>
    <property type="evidence" value="ECO:0007669"/>
    <property type="project" value="TreeGrafter"/>
</dbReference>
<evidence type="ECO:0000256" key="2">
    <source>
        <dbReference type="ARBA" id="ARBA00019517"/>
    </source>
</evidence>
<evidence type="ECO:0000256" key="1">
    <source>
        <dbReference type="ARBA" id="ARBA00009646"/>
    </source>
</evidence>
<evidence type="ECO:0000313" key="11">
    <source>
        <dbReference type="Proteomes" id="UP000596742"/>
    </source>
</evidence>
<evidence type="ECO:0000256" key="4">
    <source>
        <dbReference type="ARBA" id="ARBA00022990"/>
    </source>
</evidence>
<keyword evidence="4" id="KW-0007">Acetylation</keyword>
<dbReference type="Gene3D" id="2.60.20.10">
    <property type="entry name" value="Crystallins"/>
    <property type="match status" value="2"/>
</dbReference>
<evidence type="ECO:0000259" key="9">
    <source>
        <dbReference type="PROSITE" id="PS50915"/>
    </source>
</evidence>
<dbReference type="Gene3D" id="2.170.15.10">
    <property type="entry name" value="Proaerolysin, chain A, domain 3"/>
    <property type="match status" value="1"/>
</dbReference>
<dbReference type="PANTHER" id="PTHR11818:SF11">
    <property type="entry name" value="BETA-CRYSTALLIN B2"/>
    <property type="match status" value="1"/>
</dbReference>
<name>A0A8B6C1J0_MYTGA</name>
<accession>A0A8B6C1J0</accession>
<protein>
    <recommendedName>
        <fullName evidence="2">Beta-crystallin B2</fullName>
    </recommendedName>
    <alternativeName>
        <fullName evidence="6">Beta-B2 crystallin</fullName>
    </alternativeName>
    <alternativeName>
        <fullName evidence="7">Beta-crystallin Bp</fullName>
    </alternativeName>
</protein>
<dbReference type="EMBL" id="UYJE01000987">
    <property type="protein sequence ID" value="VDH98257.1"/>
    <property type="molecule type" value="Genomic_DNA"/>
</dbReference>
<comment type="caution">
    <text evidence="10">The sequence shown here is derived from an EMBL/GenBank/DDBJ whole genome shotgun (WGS) entry which is preliminary data.</text>
</comment>
<dbReference type="InterPro" id="IPR011024">
    <property type="entry name" value="G_crystallin-like"/>
</dbReference>
<feature type="domain" description="Beta/gamma crystallin 'Greek key'" evidence="9">
    <location>
        <begin position="43"/>
        <end position="94"/>
    </location>
</feature>
<dbReference type="PANTHER" id="PTHR11818">
    <property type="entry name" value="BETA/GAMMA CRYSTALLIN"/>
    <property type="match status" value="1"/>
</dbReference>
<proteinExistence type="inferred from homology"/>
<dbReference type="Proteomes" id="UP000596742">
    <property type="component" value="Unassembled WGS sequence"/>
</dbReference>
<dbReference type="GO" id="GO:0007601">
    <property type="term" value="P:visual perception"/>
    <property type="evidence" value="ECO:0007669"/>
    <property type="project" value="TreeGrafter"/>
</dbReference>
<evidence type="ECO:0000256" key="6">
    <source>
        <dbReference type="ARBA" id="ARBA00031014"/>
    </source>
</evidence>
<evidence type="ECO:0000256" key="5">
    <source>
        <dbReference type="ARBA" id="ARBA00025922"/>
    </source>
</evidence>
<dbReference type="SMART" id="SM00247">
    <property type="entry name" value="XTALbg"/>
    <property type="match status" value="2"/>
</dbReference>
<keyword evidence="8" id="KW-0472">Membrane</keyword>
<dbReference type="AlphaFoldDB" id="A0A8B6C1J0"/>
<dbReference type="Gene3D" id="2.170.300.10">
    <property type="entry name" value="Tie2 ligand-binding domain superfamily"/>
    <property type="match status" value="1"/>
</dbReference>
<organism evidence="10 11">
    <name type="scientific">Mytilus galloprovincialis</name>
    <name type="common">Mediterranean mussel</name>
    <dbReference type="NCBI Taxonomy" id="29158"/>
    <lineage>
        <taxon>Eukaryota</taxon>
        <taxon>Metazoa</taxon>
        <taxon>Spiralia</taxon>
        <taxon>Lophotrochozoa</taxon>
        <taxon>Mollusca</taxon>
        <taxon>Bivalvia</taxon>
        <taxon>Autobranchia</taxon>
        <taxon>Pteriomorphia</taxon>
        <taxon>Mytilida</taxon>
        <taxon>Mytiloidea</taxon>
        <taxon>Mytilidae</taxon>
        <taxon>Mytilinae</taxon>
        <taxon>Mytilus</taxon>
    </lineage>
</organism>
<evidence type="ECO:0000256" key="3">
    <source>
        <dbReference type="ARBA" id="ARBA00022737"/>
    </source>
</evidence>
<dbReference type="Pfam" id="PF00030">
    <property type="entry name" value="Crystall"/>
    <property type="match status" value="2"/>
</dbReference>
<dbReference type="InterPro" id="IPR050252">
    <property type="entry name" value="Beta/Gamma-Crystallin"/>
</dbReference>
<keyword evidence="8" id="KW-0812">Transmembrane</keyword>
<comment type="subunit">
    <text evidence="5">Homo/heterodimer, or complexes of higher-order. The structure of beta-crystallin oligomers seems to be stabilized through interactions between the N-terminal arms.</text>
</comment>
<dbReference type="InterPro" id="IPR001064">
    <property type="entry name" value="Beta/gamma_crystallin"/>
</dbReference>
<keyword evidence="11" id="KW-1185">Reference proteome</keyword>
<feature type="transmembrane region" description="Helical" evidence="8">
    <location>
        <begin position="450"/>
        <end position="471"/>
    </location>
</feature>
<gene>
    <name evidence="10" type="ORF">MGAL_10B041320</name>
</gene>
<evidence type="ECO:0000256" key="7">
    <source>
        <dbReference type="ARBA" id="ARBA00033396"/>
    </source>
</evidence>
<evidence type="ECO:0000313" key="10">
    <source>
        <dbReference type="EMBL" id="VDH98257.1"/>
    </source>
</evidence>
<reference evidence="10" key="1">
    <citation type="submission" date="2018-11" db="EMBL/GenBank/DDBJ databases">
        <authorList>
            <person name="Alioto T."/>
            <person name="Alioto T."/>
        </authorList>
    </citation>
    <scope>NUCLEOTIDE SEQUENCE</scope>
</reference>
<dbReference type="PROSITE" id="PS50915">
    <property type="entry name" value="CRYSTALLIN_BETA_GAMMA"/>
    <property type="match status" value="1"/>
</dbReference>
<keyword evidence="3" id="KW-0677">Repeat</keyword>
<evidence type="ECO:0000256" key="8">
    <source>
        <dbReference type="SAM" id="Phobius"/>
    </source>
</evidence>
<comment type="similarity">
    <text evidence="1">Belongs to the beta/gamma-crystallin family.</text>
</comment>
<dbReference type="OrthoDB" id="8688215at2759"/>
<keyword evidence="8" id="KW-1133">Transmembrane helix</keyword>